<dbReference type="HOGENOM" id="CLU_1390111_0_0_1"/>
<evidence type="ECO:0008006" key="4">
    <source>
        <dbReference type="Google" id="ProtNLM"/>
    </source>
</evidence>
<dbReference type="GO" id="GO:0000981">
    <property type="term" value="F:DNA-binding transcription factor activity, RNA polymerase II-specific"/>
    <property type="evidence" value="ECO:0007669"/>
    <property type="project" value="InterPro"/>
</dbReference>
<dbReference type="RefSeq" id="XP_007693102.1">
    <property type="nucleotide sequence ID" value="XM_007694912.1"/>
</dbReference>
<accession>W6YXT9</accession>
<dbReference type="GeneID" id="19119338"/>
<evidence type="ECO:0000313" key="3">
    <source>
        <dbReference type="Proteomes" id="UP000054032"/>
    </source>
</evidence>
<evidence type="ECO:0000313" key="2">
    <source>
        <dbReference type="EMBL" id="EUC40379.1"/>
    </source>
</evidence>
<name>W6YXT9_COCMI</name>
<proteinExistence type="predicted"/>
<dbReference type="OrthoDB" id="3672455at2759"/>
<dbReference type="GO" id="GO:0008270">
    <property type="term" value="F:zinc ion binding"/>
    <property type="evidence" value="ECO:0007669"/>
    <property type="project" value="InterPro"/>
</dbReference>
<dbReference type="Gene3D" id="4.10.240.10">
    <property type="entry name" value="Zn(2)-C6 fungal-type DNA-binding domain"/>
    <property type="match status" value="1"/>
</dbReference>
<reference evidence="2 3" key="1">
    <citation type="journal article" date="2013" name="PLoS Genet.">
        <title>Comparative genome structure, secondary metabolite, and effector coding capacity across Cochliobolus pathogens.</title>
        <authorList>
            <person name="Condon B.J."/>
            <person name="Leng Y."/>
            <person name="Wu D."/>
            <person name="Bushley K.E."/>
            <person name="Ohm R.A."/>
            <person name="Otillar R."/>
            <person name="Martin J."/>
            <person name="Schackwitz W."/>
            <person name="Grimwood J."/>
            <person name="MohdZainudin N."/>
            <person name="Xue C."/>
            <person name="Wang R."/>
            <person name="Manning V.A."/>
            <person name="Dhillon B."/>
            <person name="Tu Z.J."/>
            <person name="Steffenson B.J."/>
            <person name="Salamov A."/>
            <person name="Sun H."/>
            <person name="Lowry S."/>
            <person name="LaButti K."/>
            <person name="Han J."/>
            <person name="Copeland A."/>
            <person name="Lindquist E."/>
            <person name="Barry K."/>
            <person name="Schmutz J."/>
            <person name="Baker S.E."/>
            <person name="Ciuffetti L.M."/>
            <person name="Grigoriev I.V."/>
            <person name="Zhong S."/>
            <person name="Turgeon B.G."/>
        </authorList>
    </citation>
    <scope>NUCLEOTIDE SEQUENCE [LARGE SCALE GENOMIC DNA]</scope>
    <source>
        <strain evidence="2 3">ATCC 44560</strain>
    </source>
</reference>
<organism evidence="2 3">
    <name type="scientific">Bipolaris oryzae ATCC 44560</name>
    <dbReference type="NCBI Taxonomy" id="930090"/>
    <lineage>
        <taxon>Eukaryota</taxon>
        <taxon>Fungi</taxon>
        <taxon>Dikarya</taxon>
        <taxon>Ascomycota</taxon>
        <taxon>Pezizomycotina</taxon>
        <taxon>Dothideomycetes</taxon>
        <taxon>Pleosporomycetidae</taxon>
        <taxon>Pleosporales</taxon>
        <taxon>Pleosporineae</taxon>
        <taxon>Pleosporaceae</taxon>
        <taxon>Bipolaris</taxon>
    </lineage>
</organism>
<keyword evidence="1" id="KW-0539">Nucleus</keyword>
<sequence>MGKTRQRVKQACNRCRYKKTKVSARVCNKCRADDAVCSYIQDEDHQRDKTSPVALLEAQIRQLQVTVQTLYEYIRTGHNLPMLPGRSPGNDRPLLHDIVAHVNTLSTYMERSSEELQHEVPWLSAASTMSLPQSQPETSSFLTFAATEPQLDTFVASSMQLDPMLTEYNLAQTDYESLESRFDLQEFWSFADANPAHAASLRRWL</sequence>
<dbReference type="KEGG" id="bor:COCMIDRAFT_108956"/>
<dbReference type="STRING" id="930090.W6YXT9"/>
<keyword evidence="3" id="KW-1185">Reference proteome</keyword>
<dbReference type="InterPro" id="IPR001138">
    <property type="entry name" value="Zn2Cys6_DnaBD"/>
</dbReference>
<protein>
    <recommendedName>
        <fullName evidence="4">Zn(2)-C6 fungal-type domain-containing protein</fullName>
    </recommendedName>
</protein>
<dbReference type="EMBL" id="KI964170">
    <property type="protein sequence ID" value="EUC40379.1"/>
    <property type="molecule type" value="Genomic_DNA"/>
</dbReference>
<dbReference type="AlphaFoldDB" id="W6YXT9"/>
<dbReference type="InterPro" id="IPR036864">
    <property type="entry name" value="Zn2-C6_fun-type_DNA-bd_sf"/>
</dbReference>
<evidence type="ECO:0000256" key="1">
    <source>
        <dbReference type="ARBA" id="ARBA00023242"/>
    </source>
</evidence>
<dbReference type="Proteomes" id="UP000054032">
    <property type="component" value="Unassembled WGS sequence"/>
</dbReference>
<gene>
    <name evidence="2" type="ORF">COCMIDRAFT_108956</name>
</gene>
<dbReference type="CDD" id="cd00067">
    <property type="entry name" value="GAL4"/>
    <property type="match status" value="1"/>
</dbReference>